<keyword evidence="3" id="KW-1185">Reference proteome</keyword>
<gene>
    <name evidence="2" type="ORF">DEO72_LG6g1018</name>
</gene>
<evidence type="ECO:0000313" key="2">
    <source>
        <dbReference type="EMBL" id="QCD96316.1"/>
    </source>
</evidence>
<organism evidence="2 3">
    <name type="scientific">Vigna unguiculata</name>
    <name type="common">Cowpea</name>
    <dbReference type="NCBI Taxonomy" id="3917"/>
    <lineage>
        <taxon>Eukaryota</taxon>
        <taxon>Viridiplantae</taxon>
        <taxon>Streptophyta</taxon>
        <taxon>Embryophyta</taxon>
        <taxon>Tracheophyta</taxon>
        <taxon>Spermatophyta</taxon>
        <taxon>Magnoliopsida</taxon>
        <taxon>eudicotyledons</taxon>
        <taxon>Gunneridae</taxon>
        <taxon>Pentapetalae</taxon>
        <taxon>rosids</taxon>
        <taxon>fabids</taxon>
        <taxon>Fabales</taxon>
        <taxon>Fabaceae</taxon>
        <taxon>Papilionoideae</taxon>
        <taxon>50 kb inversion clade</taxon>
        <taxon>NPAAA clade</taxon>
        <taxon>indigoferoid/millettioid clade</taxon>
        <taxon>Phaseoleae</taxon>
        <taxon>Vigna</taxon>
    </lineage>
</organism>
<proteinExistence type="predicted"/>
<evidence type="ECO:0000256" key="1">
    <source>
        <dbReference type="SAM" id="MobiDB-lite"/>
    </source>
</evidence>
<dbReference type="Proteomes" id="UP000501690">
    <property type="component" value="Linkage Group LG6"/>
</dbReference>
<reference evidence="2 3" key="1">
    <citation type="submission" date="2019-04" db="EMBL/GenBank/DDBJ databases">
        <title>An improved genome assembly and genetic linkage map for asparagus bean, Vigna unguiculata ssp. sesquipedialis.</title>
        <authorList>
            <person name="Xia Q."/>
            <person name="Zhang R."/>
            <person name="Dong Y."/>
        </authorList>
    </citation>
    <scope>NUCLEOTIDE SEQUENCE [LARGE SCALE GENOMIC DNA]</scope>
    <source>
        <tissue evidence="2">Leaf</tissue>
    </source>
</reference>
<dbReference type="EMBL" id="CP039350">
    <property type="protein sequence ID" value="QCD96316.1"/>
    <property type="molecule type" value="Genomic_DNA"/>
</dbReference>
<sequence>MARNFPILSNQKTANSHFDPPSLLVAANNTESGAEFLTQAVLPSHSYWEPGIFAWASSSRLSENTRNSPLELREVSSRRAGFA</sequence>
<name>A0A4D6M867_VIGUN</name>
<dbReference type="AlphaFoldDB" id="A0A4D6M867"/>
<evidence type="ECO:0000313" key="3">
    <source>
        <dbReference type="Proteomes" id="UP000501690"/>
    </source>
</evidence>
<feature type="region of interest" description="Disordered" evidence="1">
    <location>
        <begin position="60"/>
        <end position="83"/>
    </location>
</feature>
<accession>A0A4D6M867</accession>
<protein>
    <submittedName>
        <fullName evidence="2">Uncharacterized protein</fullName>
    </submittedName>
</protein>